<dbReference type="InterPro" id="IPR023382">
    <property type="entry name" value="MnmA-like_central_sf"/>
</dbReference>
<comment type="caution">
    <text evidence="9">Lacks conserved residue(s) required for the propagation of feature annotation.</text>
</comment>
<sequence>MTKRIAVAMSGGVDSSVTAALLKEQGYDVIGITLRLWEEDPSCPAVENVHSCCSLSAVDDAKAVASVIGIPHYTLDFRQPFRKDVIDYFVQSYTLGRTPNPCIACNKHIKFGLLWQQAQQFGADSLATGHYARIVFNEEKGLYELLRGTDRRKDQSYVLYELTQDLLPHIMLPMAALEKSETRELAKKFGLPVFNKPESQDICFIPDNDYKGFLKKRVPQTFKPGDFVDLQGHVVGRHEGIPCYTIGQRRGLHLGGPGGPYYVVALDVPHNRVIVGGEQDLFRTEVKADDVSWVEGAPQGPFEALGKIRYAAPEAPCTVYPEKGGLRVEFAKPQRAVTAGQALVLYDRETGERVLGGGVII</sequence>
<gene>
    <name evidence="9 12" type="primary">mnmA</name>
    <name evidence="12" type="ORF">H8J70_04800</name>
</gene>
<organism evidence="12 13">
    <name type="scientific">Megasphaera hominis</name>
    <dbReference type="NCBI Taxonomy" id="159836"/>
    <lineage>
        <taxon>Bacteria</taxon>
        <taxon>Bacillati</taxon>
        <taxon>Bacillota</taxon>
        <taxon>Negativicutes</taxon>
        <taxon>Veillonellales</taxon>
        <taxon>Veillonellaceae</taxon>
        <taxon>Megasphaera</taxon>
    </lineage>
</organism>
<dbReference type="Gene3D" id="2.40.30.10">
    <property type="entry name" value="Translation factors"/>
    <property type="match status" value="1"/>
</dbReference>
<keyword evidence="1 9" id="KW-0820">tRNA-binding</keyword>
<evidence type="ECO:0000256" key="2">
    <source>
        <dbReference type="ARBA" id="ARBA00022679"/>
    </source>
</evidence>
<protein>
    <recommendedName>
        <fullName evidence="9">tRNA-specific 2-thiouridylase MnmA</fullName>
        <ecNumber evidence="9">2.8.1.13</ecNumber>
    </recommendedName>
</protein>
<evidence type="ECO:0000259" key="10">
    <source>
        <dbReference type="Pfam" id="PF20258"/>
    </source>
</evidence>
<dbReference type="InterPro" id="IPR014729">
    <property type="entry name" value="Rossmann-like_a/b/a_fold"/>
</dbReference>
<keyword evidence="6 9" id="KW-0694">RNA-binding</keyword>
<comment type="catalytic activity">
    <reaction evidence="8 9">
        <text>S-sulfanyl-L-cysteinyl-[protein] + uridine(34) in tRNA + AH2 + ATP = 2-thiouridine(34) in tRNA + L-cysteinyl-[protein] + A + AMP + diphosphate + H(+)</text>
        <dbReference type="Rhea" id="RHEA:47032"/>
        <dbReference type="Rhea" id="RHEA-COMP:10131"/>
        <dbReference type="Rhea" id="RHEA-COMP:11726"/>
        <dbReference type="Rhea" id="RHEA-COMP:11727"/>
        <dbReference type="Rhea" id="RHEA-COMP:11728"/>
        <dbReference type="ChEBI" id="CHEBI:13193"/>
        <dbReference type="ChEBI" id="CHEBI:15378"/>
        <dbReference type="ChEBI" id="CHEBI:17499"/>
        <dbReference type="ChEBI" id="CHEBI:29950"/>
        <dbReference type="ChEBI" id="CHEBI:30616"/>
        <dbReference type="ChEBI" id="CHEBI:33019"/>
        <dbReference type="ChEBI" id="CHEBI:61963"/>
        <dbReference type="ChEBI" id="CHEBI:65315"/>
        <dbReference type="ChEBI" id="CHEBI:87170"/>
        <dbReference type="ChEBI" id="CHEBI:456215"/>
        <dbReference type="EC" id="2.8.1.13"/>
    </reaction>
</comment>
<feature type="site" description="Interaction with tRNA" evidence="9">
    <location>
        <position position="341"/>
    </location>
</feature>
<dbReference type="EMBL" id="JACOGK010000010">
    <property type="protein sequence ID" value="MBC3536571.1"/>
    <property type="molecule type" value="Genomic_DNA"/>
</dbReference>
<accession>A0ABR6VK39</accession>
<dbReference type="Gene3D" id="3.40.50.620">
    <property type="entry name" value="HUPs"/>
    <property type="match status" value="1"/>
</dbReference>
<dbReference type="SUPFAM" id="SSF52402">
    <property type="entry name" value="Adenine nucleotide alpha hydrolases-like"/>
    <property type="match status" value="1"/>
</dbReference>
<feature type="active site" description="Cysteine persulfide intermediate" evidence="9">
    <location>
        <position position="203"/>
    </location>
</feature>
<feature type="binding site" evidence="9">
    <location>
        <begin position="8"/>
        <end position="15"/>
    </location>
    <ligand>
        <name>ATP</name>
        <dbReference type="ChEBI" id="CHEBI:30616"/>
    </ligand>
</feature>
<dbReference type="InterPro" id="IPR004506">
    <property type="entry name" value="MnmA-like"/>
</dbReference>
<evidence type="ECO:0000256" key="7">
    <source>
        <dbReference type="ARBA" id="ARBA00023157"/>
    </source>
</evidence>
<keyword evidence="9" id="KW-0963">Cytoplasm</keyword>
<dbReference type="HAMAP" id="MF_00144">
    <property type="entry name" value="tRNA_thiouridyl_MnmA"/>
    <property type="match status" value="1"/>
</dbReference>
<keyword evidence="3 9" id="KW-0819">tRNA processing</keyword>
<feature type="domain" description="tRNA-specific 2-thiouridylase MnmA-like C-terminal" evidence="10">
    <location>
        <begin position="284"/>
        <end position="360"/>
    </location>
</feature>
<keyword evidence="5 9" id="KW-0067">ATP-binding</keyword>
<comment type="caution">
    <text evidence="12">The sequence shown here is derived from an EMBL/GenBank/DDBJ whole genome shotgun (WGS) entry which is preliminary data.</text>
</comment>
<dbReference type="Pfam" id="PF20258">
    <property type="entry name" value="tRNA_Me_trans_C"/>
    <property type="match status" value="1"/>
</dbReference>
<feature type="domain" description="tRNA-specific 2-thiouridylase MnmA-like central" evidence="11">
    <location>
        <begin position="211"/>
        <end position="276"/>
    </location>
</feature>
<comment type="subcellular location">
    <subcellularLocation>
        <location evidence="9">Cytoplasm</location>
    </subcellularLocation>
</comment>
<dbReference type="InterPro" id="IPR046885">
    <property type="entry name" value="MnmA-like_C"/>
</dbReference>
<evidence type="ECO:0000313" key="12">
    <source>
        <dbReference type="EMBL" id="MBC3536571.1"/>
    </source>
</evidence>
<feature type="region of interest" description="Interaction with tRNA" evidence="9">
    <location>
        <begin position="153"/>
        <end position="155"/>
    </location>
</feature>
<evidence type="ECO:0000256" key="9">
    <source>
        <dbReference type="HAMAP-Rule" id="MF_00144"/>
    </source>
</evidence>
<evidence type="ECO:0000256" key="5">
    <source>
        <dbReference type="ARBA" id="ARBA00022840"/>
    </source>
</evidence>
<name>A0ABR6VK39_9FIRM</name>
<dbReference type="InterPro" id="IPR046884">
    <property type="entry name" value="MnmA-like_central"/>
</dbReference>
<feature type="region of interest" description="Interaction with tRNA" evidence="9">
    <location>
        <begin position="309"/>
        <end position="310"/>
    </location>
</feature>
<evidence type="ECO:0000256" key="3">
    <source>
        <dbReference type="ARBA" id="ARBA00022694"/>
    </source>
</evidence>
<keyword evidence="13" id="KW-1185">Reference proteome</keyword>
<dbReference type="GO" id="GO:0103016">
    <property type="term" value="F:tRNA-uridine 2-sulfurtransferase activity"/>
    <property type="evidence" value="ECO:0007669"/>
    <property type="project" value="UniProtKB-EC"/>
</dbReference>
<evidence type="ECO:0000259" key="11">
    <source>
        <dbReference type="Pfam" id="PF20259"/>
    </source>
</evidence>
<keyword evidence="7" id="KW-1015">Disulfide bond</keyword>
<evidence type="ECO:0000256" key="1">
    <source>
        <dbReference type="ARBA" id="ARBA00022555"/>
    </source>
</evidence>
<proteinExistence type="inferred from homology"/>
<dbReference type="EC" id="2.8.1.13" evidence="9"/>
<dbReference type="CDD" id="cd01998">
    <property type="entry name" value="MnmA_TRMU-like"/>
    <property type="match status" value="1"/>
</dbReference>
<feature type="active site" description="Nucleophile" evidence="9">
    <location>
        <position position="105"/>
    </location>
</feature>
<keyword evidence="2 9" id="KW-0808">Transferase</keyword>
<feature type="site" description="Interaction with tRNA" evidence="9">
    <location>
        <position position="130"/>
    </location>
</feature>
<evidence type="ECO:0000256" key="6">
    <source>
        <dbReference type="ARBA" id="ARBA00022884"/>
    </source>
</evidence>
<dbReference type="Pfam" id="PF03054">
    <property type="entry name" value="tRNA_Me_trans"/>
    <property type="match status" value="1"/>
</dbReference>
<dbReference type="Gene3D" id="2.30.30.280">
    <property type="entry name" value="Adenine nucleotide alpha hydrolases-like domains"/>
    <property type="match status" value="1"/>
</dbReference>
<dbReference type="NCBIfam" id="TIGR00420">
    <property type="entry name" value="trmU"/>
    <property type="match status" value="1"/>
</dbReference>
<dbReference type="Pfam" id="PF20259">
    <property type="entry name" value="tRNA_Me_trans_M"/>
    <property type="match status" value="1"/>
</dbReference>
<feature type="binding site" evidence="9">
    <location>
        <position position="34"/>
    </location>
    <ligand>
        <name>ATP</name>
        <dbReference type="ChEBI" id="CHEBI:30616"/>
    </ligand>
</feature>
<keyword evidence="4 9" id="KW-0547">Nucleotide-binding</keyword>
<dbReference type="NCBIfam" id="NF001138">
    <property type="entry name" value="PRK00143.1"/>
    <property type="match status" value="1"/>
</dbReference>
<evidence type="ECO:0000256" key="8">
    <source>
        <dbReference type="ARBA" id="ARBA00051542"/>
    </source>
</evidence>
<dbReference type="PANTHER" id="PTHR11933:SF5">
    <property type="entry name" value="MITOCHONDRIAL TRNA-SPECIFIC 2-THIOURIDYLASE 1"/>
    <property type="match status" value="1"/>
</dbReference>
<reference evidence="12 13" key="1">
    <citation type="submission" date="2020-08" db="EMBL/GenBank/DDBJ databases">
        <authorList>
            <person name="Liu C."/>
            <person name="Sun Q."/>
        </authorList>
    </citation>
    <scope>NUCLEOTIDE SEQUENCE [LARGE SCALE GENOMIC DNA]</scope>
    <source>
        <strain evidence="12 13">NSJ-59</strain>
    </source>
</reference>
<evidence type="ECO:0000256" key="4">
    <source>
        <dbReference type="ARBA" id="ARBA00022741"/>
    </source>
</evidence>
<dbReference type="PANTHER" id="PTHR11933">
    <property type="entry name" value="TRNA 5-METHYLAMINOMETHYL-2-THIOURIDYLATE -METHYLTRANSFERASE"/>
    <property type="match status" value="1"/>
</dbReference>
<dbReference type="Proteomes" id="UP000606870">
    <property type="component" value="Unassembled WGS sequence"/>
</dbReference>
<evidence type="ECO:0000313" key="13">
    <source>
        <dbReference type="Proteomes" id="UP000606870"/>
    </source>
</evidence>
<comment type="similarity">
    <text evidence="9">Belongs to the MnmA/TRMU family.</text>
</comment>
<feature type="binding site" evidence="9">
    <location>
        <position position="129"/>
    </location>
    <ligand>
        <name>ATP</name>
        <dbReference type="ChEBI" id="CHEBI:30616"/>
    </ligand>
</feature>
<comment type="function">
    <text evidence="9">Catalyzes the 2-thiolation of uridine at the wobble position (U34) of tRNA, leading to the formation of s(2)U34.</text>
</comment>
<dbReference type="RefSeq" id="WP_186502727.1">
    <property type="nucleotide sequence ID" value="NZ_JACOGK010000010.1"/>
</dbReference>